<accession>A0A916DZP9</accession>
<dbReference type="Proteomes" id="UP000684084">
    <property type="component" value="Unassembled WGS sequence"/>
</dbReference>
<dbReference type="AlphaFoldDB" id="A0A916DZP9"/>
<organism evidence="2 3">
    <name type="scientific">Rhizophagus irregularis</name>
    <dbReference type="NCBI Taxonomy" id="588596"/>
    <lineage>
        <taxon>Eukaryota</taxon>
        <taxon>Fungi</taxon>
        <taxon>Fungi incertae sedis</taxon>
        <taxon>Mucoromycota</taxon>
        <taxon>Glomeromycotina</taxon>
        <taxon>Glomeromycetes</taxon>
        <taxon>Glomerales</taxon>
        <taxon>Glomeraceae</taxon>
        <taxon>Rhizophagus</taxon>
    </lineage>
</organism>
<dbReference type="VEuPathDB" id="FungiDB:RhiirFUN_007218"/>
<gene>
    <name evidence="2" type="ORF">CHRIB12_LOCUS3019</name>
</gene>
<dbReference type="Pfam" id="PF01400">
    <property type="entry name" value="Astacin"/>
    <property type="match status" value="1"/>
</dbReference>
<protein>
    <recommendedName>
        <fullName evidence="1">Peptidase M12A domain-containing protein</fullName>
    </recommendedName>
</protein>
<evidence type="ECO:0000313" key="3">
    <source>
        <dbReference type="Proteomes" id="UP000684084"/>
    </source>
</evidence>
<feature type="domain" description="Peptidase M12A" evidence="1">
    <location>
        <begin position="25"/>
        <end position="62"/>
    </location>
</feature>
<dbReference type="GO" id="GO:0004222">
    <property type="term" value="F:metalloendopeptidase activity"/>
    <property type="evidence" value="ECO:0007669"/>
    <property type="project" value="InterPro"/>
</dbReference>
<dbReference type="EMBL" id="CAGKOT010000004">
    <property type="protein sequence ID" value="CAB5332270.1"/>
    <property type="molecule type" value="Genomic_DNA"/>
</dbReference>
<dbReference type="PANTHER" id="PTHR10127">
    <property type="entry name" value="DISCOIDIN, CUB, EGF, LAMININ , AND ZINC METALLOPROTEASE DOMAIN CONTAINING"/>
    <property type="match status" value="1"/>
</dbReference>
<comment type="caution">
    <text evidence="2">The sequence shown here is derived from an EMBL/GenBank/DDBJ whole genome shotgun (WGS) entry which is preliminary data.</text>
</comment>
<reference evidence="2" key="1">
    <citation type="submission" date="2020-05" db="EMBL/GenBank/DDBJ databases">
        <authorList>
            <person name="Rincon C."/>
            <person name="Sanders R I."/>
            <person name="Robbins C."/>
            <person name="Chaturvedi A."/>
        </authorList>
    </citation>
    <scope>NUCLEOTIDE SEQUENCE</scope>
    <source>
        <strain evidence="2">CHB12</strain>
    </source>
</reference>
<evidence type="ECO:0000313" key="2">
    <source>
        <dbReference type="EMBL" id="CAB5332270.1"/>
    </source>
</evidence>
<dbReference type="OrthoDB" id="2303068at2759"/>
<name>A0A916DZP9_9GLOM</name>
<dbReference type="GO" id="GO:0006508">
    <property type="term" value="P:proteolysis"/>
    <property type="evidence" value="ECO:0007669"/>
    <property type="project" value="InterPro"/>
</dbReference>
<sequence>MRKPCSDVCKEKTRNYDLQNYLHPEGNIVHEMMYALGFYHEHCRPDRDNYWTVTAKEILEKCVRWMWFVLVCMTQNQSCIIPWMLFRRTTYTSEAGDGKNKCYWPTCKVKCLMI</sequence>
<proteinExistence type="predicted"/>
<evidence type="ECO:0000259" key="1">
    <source>
        <dbReference type="Pfam" id="PF01400"/>
    </source>
</evidence>
<dbReference type="InterPro" id="IPR001506">
    <property type="entry name" value="Peptidase_M12A"/>
</dbReference>
<dbReference type="PANTHER" id="PTHR10127:SF850">
    <property type="entry name" value="METALLOENDOPEPTIDASE"/>
    <property type="match status" value="1"/>
</dbReference>